<comment type="caution">
    <text evidence="2">The sequence shown here is derived from an EMBL/GenBank/DDBJ whole genome shotgun (WGS) entry which is preliminary data.</text>
</comment>
<dbReference type="OrthoDB" id="10261408at2759"/>
<protein>
    <submittedName>
        <fullName evidence="2">Uncharacterized protein</fullName>
    </submittedName>
</protein>
<evidence type="ECO:0000313" key="3">
    <source>
        <dbReference type="Proteomes" id="UP001140560"/>
    </source>
</evidence>
<feature type="compositionally biased region" description="Basic and acidic residues" evidence="1">
    <location>
        <begin position="150"/>
        <end position="166"/>
    </location>
</feature>
<name>A0A9W8Y945_9PLEO</name>
<organism evidence="2 3">
    <name type="scientific">Neocucurbitaria cava</name>
    <dbReference type="NCBI Taxonomy" id="798079"/>
    <lineage>
        <taxon>Eukaryota</taxon>
        <taxon>Fungi</taxon>
        <taxon>Dikarya</taxon>
        <taxon>Ascomycota</taxon>
        <taxon>Pezizomycotina</taxon>
        <taxon>Dothideomycetes</taxon>
        <taxon>Pleosporomycetidae</taxon>
        <taxon>Pleosporales</taxon>
        <taxon>Pleosporineae</taxon>
        <taxon>Cucurbitariaceae</taxon>
        <taxon>Neocucurbitaria</taxon>
    </lineage>
</organism>
<keyword evidence="3" id="KW-1185">Reference proteome</keyword>
<sequence>MFHINVHLAIMDIFRPFIAPEQQHGFRSYLPQGASPTSIFAASVKQLKSLIFEYTSQHPPTHYNQLFPDSIIYAVNAVLKDKLDPSQRFYFFYYIHLGQKFMSMGGGRAVNGTMQALLALAHDRGAITSAEAVKFTEKFRVDEECAGGGESRHGEVEGAGGKEGRGENGWAVDMDLAIADTKAAAVDLLVTRFEEITLFNEFTEGIV</sequence>
<feature type="region of interest" description="Disordered" evidence="1">
    <location>
        <begin position="146"/>
        <end position="166"/>
    </location>
</feature>
<evidence type="ECO:0000256" key="1">
    <source>
        <dbReference type="SAM" id="MobiDB-lite"/>
    </source>
</evidence>
<dbReference type="EMBL" id="JAPEUY010000009">
    <property type="protein sequence ID" value="KAJ4369796.1"/>
    <property type="molecule type" value="Genomic_DNA"/>
</dbReference>
<dbReference type="Proteomes" id="UP001140560">
    <property type="component" value="Unassembled WGS sequence"/>
</dbReference>
<gene>
    <name evidence="2" type="ORF">N0V83_005560</name>
</gene>
<evidence type="ECO:0000313" key="2">
    <source>
        <dbReference type="EMBL" id="KAJ4369796.1"/>
    </source>
</evidence>
<proteinExistence type="predicted"/>
<dbReference type="AlphaFoldDB" id="A0A9W8Y945"/>
<accession>A0A9W8Y945</accession>
<reference evidence="2" key="1">
    <citation type="submission" date="2022-10" db="EMBL/GenBank/DDBJ databases">
        <title>Tapping the CABI collections for fungal endophytes: first genome assemblies for Collariella, Neodidymelliopsis, Ascochyta clinopodiicola, Didymella pomorum, Didymosphaeria variabile, Neocosmospora piperis and Neocucurbitaria cava.</title>
        <authorList>
            <person name="Hill R."/>
        </authorList>
    </citation>
    <scope>NUCLEOTIDE SEQUENCE</scope>
    <source>
        <strain evidence="2">IMI 356814</strain>
    </source>
</reference>